<gene>
    <name evidence="1" type="ORF">GWK48_08145</name>
</gene>
<name>A0A6N0NY93_9CREN</name>
<dbReference type="Proteomes" id="UP000509301">
    <property type="component" value="Chromosome"/>
</dbReference>
<keyword evidence="2" id="KW-1185">Reference proteome</keyword>
<protein>
    <submittedName>
        <fullName evidence="1">Uncharacterized protein</fullName>
    </submittedName>
</protein>
<organism evidence="1 2">
    <name type="scientific">Metallosphaera tengchongensis</name>
    <dbReference type="NCBI Taxonomy" id="1532350"/>
    <lineage>
        <taxon>Archaea</taxon>
        <taxon>Thermoproteota</taxon>
        <taxon>Thermoprotei</taxon>
        <taxon>Sulfolobales</taxon>
        <taxon>Sulfolobaceae</taxon>
        <taxon>Metallosphaera</taxon>
    </lineage>
</organism>
<accession>A0A6N0NY93</accession>
<reference evidence="1 2" key="1">
    <citation type="submission" date="2020-02" db="EMBL/GenBank/DDBJ databases">
        <title>Comparative genome analysis reveals the metabolism and evolution of the thermophilic archaeal genus Metallosphaera.</title>
        <authorList>
            <person name="Jiang C."/>
        </authorList>
    </citation>
    <scope>NUCLEOTIDE SEQUENCE [LARGE SCALE GENOMIC DNA]</scope>
    <source>
        <strain evidence="1 2">Ric-A</strain>
    </source>
</reference>
<evidence type="ECO:0000313" key="1">
    <source>
        <dbReference type="EMBL" id="QKR00348.1"/>
    </source>
</evidence>
<dbReference type="OrthoDB" id="35966at2157"/>
<evidence type="ECO:0000313" key="2">
    <source>
        <dbReference type="Proteomes" id="UP000509301"/>
    </source>
</evidence>
<dbReference type="AlphaFoldDB" id="A0A6N0NY93"/>
<sequence length="161" mass="18129">MYVLERDVIRAYFNANAFSEIVMKRPLGPEEIGGMFISMKRDYPVVGKNLGVAFLRLGLDAIKWFLPSGSVAMAKAKLFALPVPYRRQICIGCDWGIAVRASESGVDLQDLREARECPRIYVSNEIGKEVLEVAQENGYDLERERERARLEILTAMGQDIG</sequence>
<dbReference type="RefSeq" id="WP_174631252.1">
    <property type="nucleotide sequence ID" value="NZ_CP049074.1"/>
</dbReference>
<dbReference type="EMBL" id="CP049074">
    <property type="protein sequence ID" value="QKR00348.1"/>
    <property type="molecule type" value="Genomic_DNA"/>
</dbReference>
<proteinExistence type="predicted"/>
<dbReference type="GeneID" id="55641910"/>
<dbReference type="KEGG" id="mten:GWK48_08145"/>